<evidence type="ECO:0000313" key="9">
    <source>
        <dbReference type="EMBL" id="TWT90815.1"/>
    </source>
</evidence>
<keyword evidence="4 6" id="KW-1133">Transmembrane helix</keyword>
<evidence type="ECO:0000256" key="1">
    <source>
        <dbReference type="ARBA" id="ARBA00004651"/>
    </source>
</evidence>
<feature type="domain" description="MacB-like periplasmic core" evidence="8">
    <location>
        <begin position="18"/>
        <end position="223"/>
    </location>
</feature>
<dbReference type="PANTHER" id="PTHR43738">
    <property type="entry name" value="ABC TRANSPORTER, MEMBRANE PROTEIN"/>
    <property type="match status" value="1"/>
</dbReference>
<evidence type="ECO:0000256" key="2">
    <source>
        <dbReference type="ARBA" id="ARBA00022475"/>
    </source>
</evidence>
<dbReference type="InterPro" id="IPR025857">
    <property type="entry name" value="MacB_PCD"/>
</dbReference>
<dbReference type="Pfam" id="PF12704">
    <property type="entry name" value="MacB_PCD"/>
    <property type="match status" value="1"/>
</dbReference>
<evidence type="ECO:0000256" key="3">
    <source>
        <dbReference type="ARBA" id="ARBA00022692"/>
    </source>
</evidence>
<reference evidence="9 10" key="1">
    <citation type="submission" date="2019-02" db="EMBL/GenBank/DDBJ databases">
        <title>Deep-cultivation of Planctomycetes and their phenomic and genomic characterization uncovers novel biology.</title>
        <authorList>
            <person name="Wiegand S."/>
            <person name="Jogler M."/>
            <person name="Boedeker C."/>
            <person name="Pinto D."/>
            <person name="Vollmers J."/>
            <person name="Rivas-Marin E."/>
            <person name="Kohn T."/>
            <person name="Peeters S.H."/>
            <person name="Heuer A."/>
            <person name="Rast P."/>
            <person name="Oberbeckmann S."/>
            <person name="Bunk B."/>
            <person name="Jeske O."/>
            <person name="Meyerdierks A."/>
            <person name="Storesund J.E."/>
            <person name="Kallscheuer N."/>
            <person name="Luecker S."/>
            <person name="Lage O.M."/>
            <person name="Pohl T."/>
            <person name="Merkel B.J."/>
            <person name="Hornburger P."/>
            <person name="Mueller R.-W."/>
            <person name="Bruemmer F."/>
            <person name="Labrenz M."/>
            <person name="Spormann A.M."/>
            <person name="Op Den Camp H."/>
            <person name="Overmann J."/>
            <person name="Amann R."/>
            <person name="Jetten M.S.M."/>
            <person name="Mascher T."/>
            <person name="Medema M.H."/>
            <person name="Devos D.P."/>
            <person name="Kaster A.-K."/>
            <person name="Ovreas L."/>
            <person name="Rohde M."/>
            <person name="Galperin M.Y."/>
            <person name="Jogler C."/>
        </authorList>
    </citation>
    <scope>NUCLEOTIDE SEQUENCE [LARGE SCALE GENOMIC DNA]</scope>
    <source>
        <strain evidence="9 10">Mal64</strain>
    </source>
</reference>
<organism evidence="9 10">
    <name type="scientific">Pseudobythopirellula maris</name>
    <dbReference type="NCBI Taxonomy" id="2527991"/>
    <lineage>
        <taxon>Bacteria</taxon>
        <taxon>Pseudomonadati</taxon>
        <taxon>Planctomycetota</taxon>
        <taxon>Planctomycetia</taxon>
        <taxon>Pirellulales</taxon>
        <taxon>Lacipirellulaceae</taxon>
        <taxon>Pseudobythopirellula</taxon>
    </lineage>
</organism>
<dbReference type="InterPro" id="IPR051125">
    <property type="entry name" value="ABC-4/HrtB_transporter"/>
</dbReference>
<evidence type="ECO:0000256" key="4">
    <source>
        <dbReference type="ARBA" id="ARBA00022989"/>
    </source>
</evidence>
<proteinExistence type="predicted"/>
<comment type="caution">
    <text evidence="9">The sequence shown here is derived from an EMBL/GenBank/DDBJ whole genome shotgun (WGS) entry which is preliminary data.</text>
</comment>
<dbReference type="AlphaFoldDB" id="A0A5C5ZUM3"/>
<feature type="transmembrane region" description="Helical" evidence="6">
    <location>
        <begin position="329"/>
        <end position="352"/>
    </location>
</feature>
<dbReference type="OrthoDB" id="9784014at2"/>
<feature type="domain" description="ABC3 transporter permease C-terminal" evidence="7">
    <location>
        <begin position="333"/>
        <end position="449"/>
    </location>
</feature>
<keyword evidence="3 6" id="KW-0812">Transmembrane</keyword>
<dbReference type="Proteomes" id="UP000315440">
    <property type="component" value="Unassembled WGS sequence"/>
</dbReference>
<gene>
    <name evidence="9" type="primary">ytrF_1</name>
    <name evidence="9" type="ORF">Mal64_12120</name>
</gene>
<dbReference type="RefSeq" id="WP_146398033.1">
    <property type="nucleotide sequence ID" value="NZ_SJPQ01000001.1"/>
</dbReference>
<dbReference type="GO" id="GO:0005886">
    <property type="term" value="C:plasma membrane"/>
    <property type="evidence" value="ECO:0007669"/>
    <property type="project" value="UniProtKB-SubCell"/>
</dbReference>
<name>A0A5C5ZUM3_9BACT</name>
<dbReference type="PANTHER" id="PTHR43738:SF2">
    <property type="entry name" value="ABC TRANSPORTER PERMEASE"/>
    <property type="match status" value="1"/>
</dbReference>
<evidence type="ECO:0000313" key="10">
    <source>
        <dbReference type="Proteomes" id="UP000315440"/>
    </source>
</evidence>
<evidence type="ECO:0000256" key="5">
    <source>
        <dbReference type="ARBA" id="ARBA00023136"/>
    </source>
</evidence>
<keyword evidence="5 6" id="KW-0472">Membrane</keyword>
<evidence type="ECO:0000259" key="8">
    <source>
        <dbReference type="Pfam" id="PF12704"/>
    </source>
</evidence>
<keyword evidence="10" id="KW-1185">Reference proteome</keyword>
<accession>A0A5C5ZUM3</accession>
<evidence type="ECO:0000256" key="6">
    <source>
        <dbReference type="SAM" id="Phobius"/>
    </source>
</evidence>
<protein>
    <submittedName>
        <fullName evidence="9">ABC transporter permease YtrF</fullName>
    </submittedName>
</protein>
<comment type="subcellular location">
    <subcellularLocation>
        <location evidence="1">Cell membrane</location>
        <topology evidence="1">Multi-pass membrane protein</topology>
    </subcellularLocation>
</comment>
<dbReference type="EMBL" id="SJPQ01000001">
    <property type="protein sequence ID" value="TWT90815.1"/>
    <property type="molecule type" value="Genomic_DNA"/>
</dbReference>
<feature type="transmembrane region" description="Helical" evidence="6">
    <location>
        <begin position="426"/>
        <end position="448"/>
    </location>
</feature>
<dbReference type="InterPro" id="IPR003838">
    <property type="entry name" value="ABC3_permease_C"/>
</dbReference>
<dbReference type="Pfam" id="PF02687">
    <property type="entry name" value="FtsX"/>
    <property type="match status" value="1"/>
</dbReference>
<sequence>MSFWKIAWRNMQQRGLASSLTALSMALGVAAMVGVIVIHSVTVRQFQQSAHGYNLIVGGKGGALQLVLSTVYHLGQPLYPISYDYYRKFVDGEFASVTDVAIPYCLGDSFDPSNGEDERGLMYRVVATTPDLFNKLNYGIERDGTFKRYEFSEGRNFLVQNAYEAVVGSVVAAQADLHEGDTIQPTHGVSGDGEVHIGFKVVGVLEPTGTANDRAVFVNLEGFFQIDDHALGEPAEGVASEPLPETSRIDEPRGALPPAKLFDNQGAEIEPLPMSQREVTSILVATSNAFGSMALSSRINKDGDTVAQAVAPIGVIESLLNAIVKPVQIVLLVMTVLIVVVASISILVSIYNSMSERSHDIAVMRALGASRSAVMLVVLSESVLLSLTGGLLGIVLGHAMVGLAAPYVEAQTGVRLNALAFDPWEAAVIPALVALAALVGLLPAISAYRTDVAKALQGAR</sequence>
<feature type="transmembrane region" description="Helical" evidence="6">
    <location>
        <begin position="373"/>
        <end position="406"/>
    </location>
</feature>
<evidence type="ECO:0000259" key="7">
    <source>
        <dbReference type="Pfam" id="PF02687"/>
    </source>
</evidence>
<keyword evidence="2" id="KW-1003">Cell membrane</keyword>